<dbReference type="AlphaFoldDB" id="A0A015YDU8"/>
<evidence type="ECO:0000313" key="2">
    <source>
        <dbReference type="Proteomes" id="UP000022272"/>
    </source>
</evidence>
<dbReference type="PATRIC" id="fig|1339280.3.peg.2092"/>
<comment type="caution">
    <text evidence="1">The sequence shown here is derived from an EMBL/GenBank/DDBJ whole genome shotgun (WGS) entry which is preliminary data.</text>
</comment>
<reference evidence="1 2" key="1">
    <citation type="submission" date="2014-02" db="EMBL/GenBank/DDBJ databases">
        <authorList>
            <person name="Sears C."/>
            <person name="Carroll K."/>
            <person name="Sack B.R."/>
            <person name="Qadri F."/>
            <person name="Myers L.L."/>
            <person name="Chung G.-T."/>
            <person name="Escheverria P."/>
            <person name="Fraser C.M."/>
            <person name="Sadzewicz L."/>
            <person name="Shefchek K.A."/>
            <person name="Tallon L."/>
            <person name="Das S.P."/>
            <person name="Daugherty S."/>
            <person name="Mongodin E.F."/>
        </authorList>
    </citation>
    <scope>NUCLEOTIDE SEQUENCE [LARGE SCALE GENOMIC DNA]</scope>
    <source>
        <strain evidence="1 2">2-F-2 #4</strain>
    </source>
</reference>
<name>A0A015YDU8_BACFG</name>
<gene>
    <name evidence="1" type="ORF">M076_2179</name>
</gene>
<protein>
    <submittedName>
        <fullName evidence="1">Uncharacterized protein</fullName>
    </submittedName>
</protein>
<dbReference type="EMBL" id="JGDM01000052">
    <property type="protein sequence ID" value="EXZ44615.1"/>
    <property type="molecule type" value="Genomic_DNA"/>
</dbReference>
<organism evidence="1 2">
    <name type="scientific">Bacteroides fragilis str. 2-F-2 #4</name>
    <dbReference type="NCBI Taxonomy" id="1339280"/>
    <lineage>
        <taxon>Bacteria</taxon>
        <taxon>Pseudomonadati</taxon>
        <taxon>Bacteroidota</taxon>
        <taxon>Bacteroidia</taxon>
        <taxon>Bacteroidales</taxon>
        <taxon>Bacteroidaceae</taxon>
        <taxon>Bacteroides</taxon>
    </lineage>
</organism>
<evidence type="ECO:0000313" key="1">
    <source>
        <dbReference type="EMBL" id="EXZ44615.1"/>
    </source>
</evidence>
<proteinExistence type="predicted"/>
<sequence length="85" mass="9503">MIIIVLHAILDLNDMERVKLFIEGNLIVKYGYNMGGGKISLQQKKEDFEYEKLIEGDYVYNGEIGDIALSGSVTFLRKGGEDGCL</sequence>
<dbReference type="Proteomes" id="UP000022272">
    <property type="component" value="Unassembled WGS sequence"/>
</dbReference>
<accession>A0A015YDU8</accession>